<feature type="compositionally biased region" description="Basic residues" evidence="1">
    <location>
        <begin position="114"/>
        <end position="126"/>
    </location>
</feature>
<organism evidence="2 3">
    <name type="scientific">Tuber aestivum</name>
    <name type="common">summer truffle</name>
    <dbReference type="NCBI Taxonomy" id="59557"/>
    <lineage>
        <taxon>Eukaryota</taxon>
        <taxon>Fungi</taxon>
        <taxon>Dikarya</taxon>
        <taxon>Ascomycota</taxon>
        <taxon>Pezizomycotina</taxon>
        <taxon>Pezizomycetes</taxon>
        <taxon>Pezizales</taxon>
        <taxon>Tuberaceae</taxon>
        <taxon>Tuber</taxon>
    </lineage>
</organism>
<feature type="region of interest" description="Disordered" evidence="1">
    <location>
        <begin position="30"/>
        <end position="62"/>
    </location>
</feature>
<dbReference type="Proteomes" id="UP001412239">
    <property type="component" value="Unassembled WGS sequence"/>
</dbReference>
<feature type="region of interest" description="Disordered" evidence="1">
    <location>
        <begin position="97"/>
        <end position="133"/>
    </location>
</feature>
<evidence type="ECO:0000313" key="3">
    <source>
        <dbReference type="Proteomes" id="UP001412239"/>
    </source>
</evidence>
<dbReference type="EMBL" id="LN891125">
    <property type="protein sequence ID" value="CUS08577.1"/>
    <property type="molecule type" value="Genomic_DNA"/>
</dbReference>
<name>A0A292PQ42_9PEZI</name>
<accession>A0A292PQ42</accession>
<sequence>MPGEAEFIRKYTPSSIRPFIYGIPSPSIHASVLYSPNNEDEEQSSHHMKSTPAETTEANPRNRIEWAKQDGELSGPCQVMFGAAPSPSRIHVSVCHNHAIPPSPHTRAEGGRTQSHRTRGRIRRKAAGGIRTG</sequence>
<gene>
    <name evidence="2" type="ORF">GSTUAT00007342001</name>
</gene>
<keyword evidence="3" id="KW-1185">Reference proteome</keyword>
<reference evidence="2" key="1">
    <citation type="submission" date="2015-10" db="EMBL/GenBank/DDBJ databases">
        <authorList>
            <person name="Regsiter A."/>
            <person name="william w."/>
        </authorList>
    </citation>
    <scope>NUCLEOTIDE SEQUENCE</scope>
    <source>
        <strain evidence="2">Montdore</strain>
    </source>
</reference>
<dbReference type="AlphaFoldDB" id="A0A292PQ42"/>
<evidence type="ECO:0000313" key="2">
    <source>
        <dbReference type="EMBL" id="CUS08577.1"/>
    </source>
</evidence>
<proteinExistence type="predicted"/>
<protein>
    <submittedName>
        <fullName evidence="2">Uncharacterized protein</fullName>
    </submittedName>
</protein>
<evidence type="ECO:0000256" key="1">
    <source>
        <dbReference type="SAM" id="MobiDB-lite"/>
    </source>
</evidence>